<dbReference type="Proteomes" id="UP001297092">
    <property type="component" value="Unassembled WGS sequence"/>
</dbReference>
<accession>A0ABS5S2N7</accession>
<evidence type="ECO:0008006" key="3">
    <source>
        <dbReference type="Google" id="ProtNLM"/>
    </source>
</evidence>
<dbReference type="EMBL" id="JAHCTB010000001">
    <property type="protein sequence ID" value="MBT0606672.1"/>
    <property type="molecule type" value="Genomic_DNA"/>
</dbReference>
<reference evidence="1 2" key="1">
    <citation type="submission" date="2021-05" db="EMBL/GenBank/DDBJ databases">
        <title>Aequorivita echinoideorum JCM 30378 genome.</title>
        <authorList>
            <person name="Zhang H."/>
            <person name="Li C."/>
        </authorList>
    </citation>
    <scope>NUCLEOTIDE SEQUENCE [LARGE SCALE GENOMIC DNA]</scope>
    <source>
        <strain evidence="1 2">JCM30378</strain>
    </source>
</reference>
<dbReference type="SUPFAM" id="SSF82185">
    <property type="entry name" value="Histone H3 K4-specific methyltransferase SET7/9 N-terminal domain"/>
    <property type="match status" value="1"/>
</dbReference>
<evidence type="ECO:0000313" key="1">
    <source>
        <dbReference type="EMBL" id="MBT0606672.1"/>
    </source>
</evidence>
<name>A0ABS5S2N7_9FLAO</name>
<sequence length="502" mass="57012">MKNFIYLLFAITVSSLNAQTEKPIFQDLATYAPINPEQGDSYYLAPLHNKNVANIMAINSMGQPLQKIDYDQEGRPTTYLTPTQTNTYSYSPDGRKVVVNNLFHYNLDDKGNVLKYYEQDSYNNTIHKKTENTYDEKGNLVQIEFFKQSPVGRGRYDLQSQYISNYQFDDKNRKIAEIGKNYQYNYDYKITNDQLIITGSKKSGEKMSESIYDKNGILTKYSYFLYGTKITEYIKNYNQNGLLIQEKVTSTVPNENKATRYIITYKDGTVEGPDNSTPQFIDAKKTNNVYTKATTDFSSQEGFFEKGKLNGPGFMQENGMGYKGDFKDGKLNGFGQIYFALGKQKITFGMFKDGVLNGHGFVVEMDPVLGPKVTEAGIYTNGKLNKDLAKDLLSKKATYTCEGNCQEGFGIKKEGDTLTYSFFENGKEIGPYFTMKNKQLVQYGAKFPDYHFLEGLVEADYYLGLWNTKKGKAKIVKKTATGVDAGIIEKGKFETKYEVVLK</sequence>
<gene>
    <name evidence="1" type="ORF">KIV10_00620</name>
</gene>
<comment type="caution">
    <text evidence="1">The sequence shown here is derived from an EMBL/GenBank/DDBJ whole genome shotgun (WGS) entry which is preliminary data.</text>
</comment>
<evidence type="ECO:0000313" key="2">
    <source>
        <dbReference type="Proteomes" id="UP001297092"/>
    </source>
</evidence>
<proteinExistence type="predicted"/>
<dbReference type="RefSeq" id="WP_214111550.1">
    <property type="nucleotide sequence ID" value="NZ_JAHCTB010000001.1"/>
</dbReference>
<keyword evidence="2" id="KW-1185">Reference proteome</keyword>
<protein>
    <recommendedName>
        <fullName evidence="3">Antitoxin component YwqK of the YwqJK toxin-antitoxin module</fullName>
    </recommendedName>
</protein>
<organism evidence="1 2">
    <name type="scientific">Aequorivita echinoideorum</name>
    <dbReference type="NCBI Taxonomy" id="1549647"/>
    <lineage>
        <taxon>Bacteria</taxon>
        <taxon>Pseudomonadati</taxon>
        <taxon>Bacteroidota</taxon>
        <taxon>Flavobacteriia</taxon>
        <taxon>Flavobacteriales</taxon>
        <taxon>Flavobacteriaceae</taxon>
        <taxon>Aequorivita</taxon>
    </lineage>
</organism>